<protein>
    <submittedName>
        <fullName evidence="1">Uncharacterized protein</fullName>
    </submittedName>
</protein>
<organism evidence="1 2">
    <name type="scientific">Caryophanon tenue</name>
    <dbReference type="NCBI Taxonomy" id="33978"/>
    <lineage>
        <taxon>Bacteria</taxon>
        <taxon>Bacillati</taxon>
        <taxon>Bacillota</taxon>
        <taxon>Bacilli</taxon>
        <taxon>Bacillales</taxon>
        <taxon>Caryophanaceae</taxon>
        <taxon>Caryophanon</taxon>
    </lineage>
</organism>
<dbReference type="Proteomes" id="UP000093199">
    <property type="component" value="Unassembled WGS sequence"/>
</dbReference>
<evidence type="ECO:0000313" key="2">
    <source>
        <dbReference type="Proteomes" id="UP000093199"/>
    </source>
</evidence>
<proteinExistence type="predicted"/>
<comment type="caution">
    <text evidence="1">The sequence shown here is derived from an EMBL/GenBank/DDBJ whole genome shotgun (WGS) entry which is preliminary data.</text>
</comment>
<accession>A0A1C0YJ05</accession>
<evidence type="ECO:0000313" key="1">
    <source>
        <dbReference type="EMBL" id="OCS87158.1"/>
    </source>
</evidence>
<sequence>MQVDVESLVKFIGYAYEGLSEYPFQAFVDDEDSKAKGNSYWETNRSNLAKALPVFIERCDLDKRSLCFYTNGSKKVRNIERIRFHFIDIDSDGRSKQEQLECIMNAPLKPTIIYEGRAGYKALYQLTDAHWDATTEQTLDESIYIFEKIQFQLIGYFKADRSRRKPNDCFRLPFTNNYKEWSSNGKVYQEKIIYENYNNVYTQQQLAEAFPPGEEPKKAGKVKLYNISDEMVRETIKVFTDNLDLNGLDYVDYGNKIAYQCPVHGDSKPSAYIFLDNLICHCSNGENGECEIGNGKTLSWLAKHQGWDDLLKLALELEAKPAEKYEKITLDQLQACELTPLLPQKTNSDSAIKNIVENITNVMKSRNIKVDRNSYSIYSSLVATMHNTKSSITVWPIEPGGGKSTTLIAYLKYMLEHHIDQAGTIVVVERNETAEILAKELGKYEVHFEATEHTAYDADYWKYHKAAYVMQSAYTYKECKKELTEYEYNICGRCSFKTTCKLPKKYEIQKRFPIVIMTHARLQMEGERLNSYAKWTAPDGKEYVRRRLIIDEKPPILEHIQVSTMDIEKLIYELKSMELEIGPENIRAAIQIINELKMKMLFNERGVKVPALDKSFKFGFESIWYKYYEGSDVSLLKNVAAAIAQEGVITEYNKKITYATTKKIAYDFSNYNVVILDGTAKYDLEYGYFNDLQIIDIPILKTYNHLTFYYDSTISSSKTRLFEDSELKNKLVQFVQEKSVDKPILVLCYKFLKESFESMFAKEIKANKIAINHFGNVKGSNNYAQYSCLVIIGIVSKGDPYYLCNSGAVFEEEADLKLTTIKNVRRFNNTEIEKYKLSDQVVSSIQDILRINIRNNSEAKQSAEVYVFSRDTVFVNLLLTYFSESQVENWNLLDSKPKWFDNVDQLFESLEPNQKITKASMREILGLEGAAGKKQLQRIMQSEEFEELLIHHNLVRVNARQFMKQKKWNHYIKLGSYYIGLGAAEEVLNN</sequence>
<reference evidence="1 2" key="1">
    <citation type="submission" date="2016-07" db="EMBL/GenBank/DDBJ databases">
        <title>Caryophanon tenue genome sequencing.</title>
        <authorList>
            <person name="Verma A."/>
            <person name="Pal Y."/>
            <person name="Krishnamurthi S."/>
        </authorList>
    </citation>
    <scope>NUCLEOTIDE SEQUENCE [LARGE SCALE GENOMIC DNA]</scope>
    <source>
        <strain evidence="1 2">DSM 14152</strain>
    </source>
</reference>
<dbReference type="AlphaFoldDB" id="A0A1C0YJ05"/>
<dbReference type="EMBL" id="MASJ01000004">
    <property type="protein sequence ID" value="OCS87158.1"/>
    <property type="molecule type" value="Genomic_DNA"/>
</dbReference>
<gene>
    <name evidence="1" type="ORF">A6M13_11030</name>
</gene>
<dbReference type="OrthoDB" id="2958653at2"/>
<name>A0A1C0YJ05_9BACL</name>
<dbReference type="RefSeq" id="WP_066543703.1">
    <property type="nucleotide sequence ID" value="NZ_MASJ01000004.1"/>
</dbReference>
<keyword evidence="2" id="KW-1185">Reference proteome</keyword>